<feature type="domain" description="DUF7918" evidence="2">
    <location>
        <begin position="10"/>
        <end position="149"/>
    </location>
</feature>
<dbReference type="InterPro" id="IPR057678">
    <property type="entry name" value="DUF7918"/>
</dbReference>
<dbReference type="EMBL" id="DF848737">
    <property type="protein sequence ID" value="GAT54652.1"/>
    <property type="molecule type" value="Genomic_DNA"/>
</dbReference>
<reference evidence="3" key="1">
    <citation type="submission" date="2014-09" db="EMBL/GenBank/DDBJ databases">
        <title>Genome sequence of the luminous mushroom Mycena chlorophos for searching fungal bioluminescence genes.</title>
        <authorList>
            <person name="Tanaka Y."/>
            <person name="Kasuga D."/>
            <person name="Oba Y."/>
            <person name="Hase S."/>
            <person name="Sato K."/>
            <person name="Oba Y."/>
            <person name="Sakakibara Y."/>
        </authorList>
    </citation>
    <scope>NUCLEOTIDE SEQUENCE</scope>
</reference>
<evidence type="ECO:0000256" key="1">
    <source>
        <dbReference type="SAM" id="MobiDB-lite"/>
    </source>
</evidence>
<gene>
    <name evidence="3" type="ORF">MCHLO_11490</name>
</gene>
<evidence type="ECO:0000313" key="4">
    <source>
        <dbReference type="Proteomes" id="UP000815677"/>
    </source>
</evidence>
<proteinExistence type="predicted"/>
<protein>
    <recommendedName>
        <fullName evidence="2">DUF7918 domain-containing protein</fullName>
    </recommendedName>
</protein>
<feature type="region of interest" description="Disordered" evidence="1">
    <location>
        <begin position="141"/>
        <end position="184"/>
    </location>
</feature>
<accession>A0ABQ0LVN0</accession>
<name>A0ABQ0LVN0_MYCCL</name>
<dbReference type="Pfam" id="PF25534">
    <property type="entry name" value="DUF7918"/>
    <property type="match status" value="1"/>
</dbReference>
<organism evidence="3 4">
    <name type="scientific">Mycena chlorophos</name>
    <name type="common">Agaric fungus</name>
    <name type="synonym">Agaricus chlorophos</name>
    <dbReference type="NCBI Taxonomy" id="658473"/>
    <lineage>
        <taxon>Eukaryota</taxon>
        <taxon>Fungi</taxon>
        <taxon>Dikarya</taxon>
        <taxon>Basidiomycota</taxon>
        <taxon>Agaricomycotina</taxon>
        <taxon>Agaricomycetes</taxon>
        <taxon>Agaricomycetidae</taxon>
        <taxon>Agaricales</taxon>
        <taxon>Marasmiineae</taxon>
        <taxon>Mycenaceae</taxon>
        <taxon>Mycena</taxon>
    </lineage>
</organism>
<evidence type="ECO:0000259" key="2">
    <source>
        <dbReference type="Pfam" id="PF25534"/>
    </source>
</evidence>
<dbReference type="Proteomes" id="UP000815677">
    <property type="component" value="Unassembled WGS sequence"/>
</dbReference>
<sequence>MQLNGFSGWISIDDNPVTEYAIEVGEARKTASCWIPSEVGKTFSVQWNNLSYNGTDTSARVSIDGTRCGRVVQRLERQHIPGAMNGVKQFDGGAKVRPFTFSTLATTDDDDALLLPDSISEHLGVIELSFIRYTSSSSRLGATGKRKASDEPSVNPSTAKRGKTVMKSEFDEAAGSDESKGSRRHCCWPLRTRRYKR</sequence>
<keyword evidence="4" id="KW-1185">Reference proteome</keyword>
<evidence type="ECO:0000313" key="3">
    <source>
        <dbReference type="EMBL" id="GAT54652.1"/>
    </source>
</evidence>